<keyword evidence="3" id="KW-1185">Reference proteome</keyword>
<evidence type="ECO:0000313" key="3">
    <source>
        <dbReference type="Proteomes" id="UP000053029"/>
    </source>
</evidence>
<dbReference type="Proteomes" id="UP000053029">
    <property type="component" value="Unassembled WGS sequence"/>
</dbReference>
<keyword evidence="1" id="KW-0732">Signal</keyword>
<dbReference type="EMBL" id="KN846972">
    <property type="protein sequence ID" value="KIW80500.1"/>
    <property type="molecule type" value="Genomic_DNA"/>
</dbReference>
<proteinExistence type="predicted"/>
<dbReference type="VEuPathDB" id="FungiDB:Z517_07116"/>
<reference evidence="2 3" key="1">
    <citation type="submission" date="2015-01" db="EMBL/GenBank/DDBJ databases">
        <title>The Genome Sequence of Fonsecaea pedrosoi CBS 271.37.</title>
        <authorList>
            <consortium name="The Broad Institute Genomics Platform"/>
            <person name="Cuomo C."/>
            <person name="de Hoog S."/>
            <person name="Gorbushina A."/>
            <person name="Stielow B."/>
            <person name="Teixiera M."/>
            <person name="Abouelleil A."/>
            <person name="Chapman S.B."/>
            <person name="Priest M."/>
            <person name="Young S.K."/>
            <person name="Wortman J."/>
            <person name="Nusbaum C."/>
            <person name="Birren B."/>
        </authorList>
    </citation>
    <scope>NUCLEOTIDE SEQUENCE [LARGE SCALE GENOMIC DNA]</scope>
    <source>
        <strain evidence="2 3">CBS 271.37</strain>
    </source>
</reference>
<gene>
    <name evidence="2" type="ORF">Z517_07116</name>
</gene>
<dbReference type="STRING" id="1442368.A0A0D2GPR6"/>
<feature type="signal peptide" evidence="1">
    <location>
        <begin position="1"/>
        <end position="17"/>
    </location>
</feature>
<feature type="chain" id="PRO_5002242679" evidence="1">
    <location>
        <begin position="18"/>
        <end position="65"/>
    </location>
</feature>
<protein>
    <submittedName>
        <fullName evidence="2">Uncharacterized protein</fullName>
    </submittedName>
</protein>
<dbReference type="RefSeq" id="XP_013284308.1">
    <property type="nucleotide sequence ID" value="XM_013428854.1"/>
</dbReference>
<accession>A0A0D2GPR6</accession>
<name>A0A0D2GPR6_9EURO</name>
<sequence>MYFSAIITAALAGVACAKPIKQIKRQTIQDTYDFIIAGGKLYTAWHNGWTNLKQVAQRASLSQTV</sequence>
<evidence type="ECO:0000256" key="1">
    <source>
        <dbReference type="SAM" id="SignalP"/>
    </source>
</evidence>
<organism evidence="2 3">
    <name type="scientific">Fonsecaea pedrosoi CBS 271.37</name>
    <dbReference type="NCBI Taxonomy" id="1442368"/>
    <lineage>
        <taxon>Eukaryota</taxon>
        <taxon>Fungi</taxon>
        <taxon>Dikarya</taxon>
        <taxon>Ascomycota</taxon>
        <taxon>Pezizomycotina</taxon>
        <taxon>Eurotiomycetes</taxon>
        <taxon>Chaetothyriomycetidae</taxon>
        <taxon>Chaetothyriales</taxon>
        <taxon>Herpotrichiellaceae</taxon>
        <taxon>Fonsecaea</taxon>
    </lineage>
</organism>
<dbReference type="AlphaFoldDB" id="A0A0D2GPR6"/>
<dbReference type="HOGENOM" id="CLU_2849728_0_0_1"/>
<dbReference type="GeneID" id="25306606"/>
<evidence type="ECO:0000313" key="2">
    <source>
        <dbReference type="EMBL" id="KIW80500.1"/>
    </source>
</evidence>